<dbReference type="InterPro" id="IPR025877">
    <property type="entry name" value="MobA-like_NTP_Trfase"/>
</dbReference>
<evidence type="ECO:0000313" key="2">
    <source>
        <dbReference type="EMBL" id="MBB3111257.1"/>
    </source>
</evidence>
<feature type="domain" description="MobA-like NTP transferase" evidence="1">
    <location>
        <begin position="1"/>
        <end position="157"/>
    </location>
</feature>
<dbReference type="PANTHER" id="PTHR43777">
    <property type="entry name" value="MOLYBDENUM COFACTOR CYTIDYLYLTRANSFERASE"/>
    <property type="match status" value="1"/>
</dbReference>
<protein>
    <submittedName>
        <fullName evidence="2">Molybdenum cofactor cytidylyltransferase</fullName>
        <ecNumber evidence="2">2.7.7.76</ecNumber>
    </submittedName>
</protein>
<dbReference type="Proteomes" id="UP000570361">
    <property type="component" value="Unassembled WGS sequence"/>
</dbReference>
<keyword evidence="2" id="KW-0808">Transferase</keyword>
<reference evidence="2 3" key="1">
    <citation type="submission" date="2020-08" db="EMBL/GenBank/DDBJ databases">
        <title>Genomic Encyclopedia of Type Strains, Phase III (KMG-III): the genomes of soil and plant-associated and newly described type strains.</title>
        <authorList>
            <person name="Whitman W."/>
        </authorList>
    </citation>
    <scope>NUCLEOTIDE SEQUENCE [LARGE SCALE GENOMIC DNA]</scope>
    <source>
        <strain evidence="2 3">CECT 5862</strain>
    </source>
</reference>
<dbReference type="SUPFAM" id="SSF53448">
    <property type="entry name" value="Nucleotide-diphospho-sugar transferases"/>
    <property type="match status" value="1"/>
</dbReference>
<dbReference type="CDD" id="cd04182">
    <property type="entry name" value="GT_2_like_f"/>
    <property type="match status" value="1"/>
</dbReference>
<evidence type="ECO:0000313" key="3">
    <source>
        <dbReference type="Proteomes" id="UP000570361"/>
    </source>
</evidence>
<dbReference type="RefSeq" id="WP_183601110.1">
    <property type="nucleotide sequence ID" value="NZ_JACHXK010000006.1"/>
</dbReference>
<dbReference type="GO" id="GO:0061602">
    <property type="term" value="F:molybdenum cofactor cytidylyltransferase activity"/>
    <property type="evidence" value="ECO:0007669"/>
    <property type="project" value="UniProtKB-EC"/>
</dbReference>
<dbReference type="Gene3D" id="3.90.550.10">
    <property type="entry name" value="Spore Coat Polysaccharide Biosynthesis Protein SpsA, Chain A"/>
    <property type="match status" value="1"/>
</dbReference>
<keyword evidence="2" id="KW-0548">Nucleotidyltransferase</keyword>
<dbReference type="InterPro" id="IPR029044">
    <property type="entry name" value="Nucleotide-diphossugar_trans"/>
</dbReference>
<keyword evidence="3" id="KW-1185">Reference proteome</keyword>
<gene>
    <name evidence="2" type="ORF">FHS18_003325</name>
</gene>
<accession>A0A7W5AZ17</accession>
<name>A0A7W5AZ17_9BACL</name>
<proteinExistence type="predicted"/>
<dbReference type="Pfam" id="PF12804">
    <property type="entry name" value="NTP_transf_3"/>
    <property type="match status" value="1"/>
</dbReference>
<dbReference type="AlphaFoldDB" id="A0A7W5AZ17"/>
<comment type="caution">
    <text evidence="2">The sequence shown here is derived from an EMBL/GenBank/DDBJ whole genome shotgun (WGS) entry which is preliminary data.</text>
</comment>
<dbReference type="PANTHER" id="PTHR43777:SF1">
    <property type="entry name" value="MOLYBDENUM COFACTOR CYTIDYLYLTRANSFERASE"/>
    <property type="match status" value="1"/>
</dbReference>
<dbReference type="EMBL" id="JACHXK010000006">
    <property type="protein sequence ID" value="MBB3111257.1"/>
    <property type="molecule type" value="Genomic_DNA"/>
</dbReference>
<dbReference type="EC" id="2.7.7.76" evidence="2"/>
<sequence length="202" mass="22044">MGEPKLSLELSPGVTLGSRGLREMWGCGLSQLVVVVRPEDPLLWLCDKEDARAMLPKLSIAPCRDAHLGMAHSLRAGLQALEADPPDAVLIALADQPFVSSLQLRRLIKIFNGSPQLDYVASGKGQTPMPPAILSRSIFPVLNGLEGDEGARGIFRNPDYRGAIARFAAEWSFVDVDTQEDLQHARMLWQAIQNSARNGTYA</sequence>
<evidence type="ECO:0000259" key="1">
    <source>
        <dbReference type="Pfam" id="PF12804"/>
    </source>
</evidence>
<organism evidence="2 3">
    <name type="scientific">Paenibacillus phyllosphaerae</name>
    <dbReference type="NCBI Taxonomy" id="274593"/>
    <lineage>
        <taxon>Bacteria</taxon>
        <taxon>Bacillati</taxon>
        <taxon>Bacillota</taxon>
        <taxon>Bacilli</taxon>
        <taxon>Bacillales</taxon>
        <taxon>Paenibacillaceae</taxon>
        <taxon>Paenibacillus</taxon>
    </lineage>
</organism>